<dbReference type="CDD" id="cd03784">
    <property type="entry name" value="GT1_Gtf-like"/>
    <property type="match status" value="1"/>
</dbReference>
<dbReference type="InterPro" id="IPR050426">
    <property type="entry name" value="Glycosyltransferase_28"/>
</dbReference>
<dbReference type="PANTHER" id="PTHR48050">
    <property type="entry name" value="STEROL 3-BETA-GLUCOSYLTRANSFERASE"/>
    <property type="match status" value="1"/>
</dbReference>
<organism evidence="6">
    <name type="scientific">Streptomyces anulatus</name>
    <name type="common">Streptomyces chrysomallus</name>
    <dbReference type="NCBI Taxonomy" id="1892"/>
    <lineage>
        <taxon>Bacteria</taxon>
        <taxon>Bacillati</taxon>
        <taxon>Actinomycetota</taxon>
        <taxon>Actinomycetes</taxon>
        <taxon>Kitasatosporales</taxon>
        <taxon>Streptomycetaceae</taxon>
        <taxon>Streptomyces</taxon>
    </lineage>
</organism>
<comment type="similarity">
    <text evidence="1">Belongs to the glycosyltransferase 28 family.</text>
</comment>
<keyword evidence="2" id="KW-0328">Glycosyltransferase</keyword>
<dbReference type="GO" id="GO:0016758">
    <property type="term" value="F:hexosyltransferase activity"/>
    <property type="evidence" value="ECO:0007669"/>
    <property type="project" value="UniProtKB-ARBA"/>
</dbReference>
<dbReference type="Gene3D" id="3.40.50.2000">
    <property type="entry name" value="Glycogen Phosphorylase B"/>
    <property type="match status" value="2"/>
</dbReference>
<dbReference type="EMBL" id="JAAGMK010000413">
    <property type="protein sequence ID" value="NEB85485.1"/>
    <property type="molecule type" value="Genomic_DNA"/>
</dbReference>
<dbReference type="PANTHER" id="PTHR48050:SF13">
    <property type="entry name" value="STEROL 3-BETA-GLUCOSYLTRANSFERASE UGT80A2"/>
    <property type="match status" value="1"/>
</dbReference>
<evidence type="ECO:0000256" key="3">
    <source>
        <dbReference type="ARBA" id="ARBA00022679"/>
    </source>
</evidence>
<gene>
    <name evidence="6" type="ORF">G3I43_15035</name>
</gene>
<dbReference type="InterPro" id="IPR010610">
    <property type="entry name" value="EryCIII-like_C"/>
</dbReference>
<feature type="domain" description="Erythromycin biosynthesis protein CIII-like N-terminal" evidence="5">
    <location>
        <begin position="118"/>
        <end position="250"/>
    </location>
</feature>
<protein>
    <submittedName>
        <fullName evidence="6">DUF1205 domain-containing protein</fullName>
    </submittedName>
</protein>
<evidence type="ECO:0000259" key="5">
    <source>
        <dbReference type="Pfam" id="PF21036"/>
    </source>
</evidence>
<dbReference type="InterPro" id="IPR002213">
    <property type="entry name" value="UDP_glucos_trans"/>
</dbReference>
<dbReference type="AlphaFoldDB" id="A0A6G3SS49"/>
<dbReference type="RefSeq" id="WP_164257626.1">
    <property type="nucleotide sequence ID" value="NZ_JAAGLK010000360.1"/>
</dbReference>
<dbReference type="Pfam" id="PF21036">
    <property type="entry name" value="EryCIII-like_N"/>
    <property type="match status" value="1"/>
</dbReference>
<accession>A0A6G3SS49</accession>
<keyword evidence="3" id="KW-0808">Transferase</keyword>
<comment type="caution">
    <text evidence="6">The sequence shown here is derived from an EMBL/GenBank/DDBJ whole genome shotgun (WGS) entry which is preliminary data.</text>
</comment>
<sequence length="414" mass="43942">MRVLFTVSNWPGHWYSMVPLGWALQAAGHQVKVVCTPCQTAPVTHAGLMPVPLLEAMDMTVRGRLHNYRKAEVGTWPFATPPPHPLTGEPLRSLDEFDMADWSARNRDWAVGVVNRSADAAVDFARGWRPDLVVHDLMSLEGPLVSGALKIPALLHLWGPCGPQDPVPGAPPGSSFVPMDPVGAFERHGAGPMDADVYTHVIDPSPISVQPPLKAERIPVRHLPYNGPGAVPPRQSPREDDRPRVCVVWGTSVSGVHGPASFAVPRVVEALSDVDAEVLLTLTGEDRARVESGPALPPHVRLLERTPLSLLLPECDLVVHHGGAGCTMTGLAAGIPQLAIHAGSDQEVIADRVAGAGAARSLDNAEADAAAVHRAVTRLLGDPAHRASARALRDEMESLPTPADLVSVLSGLVG</sequence>
<dbReference type="GO" id="GO:0017000">
    <property type="term" value="P:antibiotic biosynthetic process"/>
    <property type="evidence" value="ECO:0007669"/>
    <property type="project" value="UniProtKB-ARBA"/>
</dbReference>
<dbReference type="InterPro" id="IPR048284">
    <property type="entry name" value="EryCIII-like_N"/>
</dbReference>
<evidence type="ECO:0000259" key="4">
    <source>
        <dbReference type="Pfam" id="PF06722"/>
    </source>
</evidence>
<dbReference type="SUPFAM" id="SSF53756">
    <property type="entry name" value="UDP-Glycosyltransferase/glycogen phosphorylase"/>
    <property type="match status" value="1"/>
</dbReference>
<feature type="domain" description="Erythromycin biosynthesis protein CIII-like C-terminal" evidence="4">
    <location>
        <begin position="266"/>
        <end position="409"/>
    </location>
</feature>
<name>A0A6G3SS49_STRAQ</name>
<evidence type="ECO:0000256" key="1">
    <source>
        <dbReference type="ARBA" id="ARBA00006962"/>
    </source>
</evidence>
<evidence type="ECO:0000313" key="6">
    <source>
        <dbReference type="EMBL" id="NEB85485.1"/>
    </source>
</evidence>
<dbReference type="Pfam" id="PF06722">
    <property type="entry name" value="EryCIII-like_C"/>
    <property type="match status" value="1"/>
</dbReference>
<reference evidence="6" key="1">
    <citation type="submission" date="2020-01" db="EMBL/GenBank/DDBJ databases">
        <title>Insect and environment-associated Actinomycetes.</title>
        <authorList>
            <person name="Currrie C."/>
            <person name="Chevrette M."/>
            <person name="Carlson C."/>
            <person name="Stubbendieck R."/>
            <person name="Wendt-Pienkowski E."/>
        </authorList>
    </citation>
    <scope>NUCLEOTIDE SEQUENCE</scope>
    <source>
        <strain evidence="6">SID505</strain>
    </source>
</reference>
<proteinExistence type="inferred from homology"/>
<evidence type="ECO:0000256" key="2">
    <source>
        <dbReference type="ARBA" id="ARBA00022676"/>
    </source>
</evidence>
<dbReference type="GO" id="GO:0008194">
    <property type="term" value="F:UDP-glycosyltransferase activity"/>
    <property type="evidence" value="ECO:0007669"/>
    <property type="project" value="InterPro"/>
</dbReference>